<dbReference type="PANTHER" id="PTHR43531:SF11">
    <property type="entry name" value="METHYL-ACCEPTING CHEMOTAXIS PROTEIN 3"/>
    <property type="match status" value="1"/>
</dbReference>
<evidence type="ECO:0000256" key="5">
    <source>
        <dbReference type="SAM" id="Coils"/>
    </source>
</evidence>
<evidence type="ECO:0000256" key="4">
    <source>
        <dbReference type="PROSITE-ProRule" id="PRU00284"/>
    </source>
</evidence>
<gene>
    <name evidence="10" type="ORF">GGD50_003676</name>
</gene>
<dbReference type="AlphaFoldDB" id="A0A7W8XT11"/>
<keyword evidence="4" id="KW-0807">Transducer</keyword>
<feature type="coiled-coil region" evidence="5">
    <location>
        <begin position="100"/>
        <end position="127"/>
    </location>
</feature>
<evidence type="ECO:0000313" key="10">
    <source>
        <dbReference type="EMBL" id="MBB5575047.1"/>
    </source>
</evidence>
<evidence type="ECO:0000256" key="7">
    <source>
        <dbReference type="SAM" id="Phobius"/>
    </source>
</evidence>
<dbReference type="FunFam" id="1.10.287.950:FF:000001">
    <property type="entry name" value="Methyl-accepting chemotaxis sensory transducer"/>
    <property type="match status" value="1"/>
</dbReference>
<comment type="similarity">
    <text evidence="3">Belongs to the methyl-accepting chemotaxis (MCP) protein family.</text>
</comment>
<reference evidence="10 11" key="1">
    <citation type="submission" date="2020-08" db="EMBL/GenBank/DDBJ databases">
        <title>Genomic Encyclopedia of Type Strains, Phase IV (KMG-V): Genome sequencing to study the core and pangenomes of soil and plant-associated prokaryotes.</title>
        <authorList>
            <person name="Whitman W."/>
        </authorList>
    </citation>
    <scope>NUCLEOTIDE SEQUENCE [LARGE SCALE GENOMIC DNA]</scope>
    <source>
        <strain evidence="10 11">SEMIA 4064</strain>
    </source>
</reference>
<keyword evidence="7" id="KW-0472">Membrane</keyword>
<dbReference type="PROSITE" id="PS50111">
    <property type="entry name" value="CHEMOTAXIS_TRANSDUC_2"/>
    <property type="match status" value="1"/>
</dbReference>
<evidence type="ECO:0000256" key="1">
    <source>
        <dbReference type="ARBA" id="ARBA00004370"/>
    </source>
</evidence>
<dbReference type="SMART" id="SM00283">
    <property type="entry name" value="MA"/>
    <property type="match status" value="1"/>
</dbReference>
<evidence type="ECO:0000256" key="6">
    <source>
        <dbReference type="SAM" id="MobiDB-lite"/>
    </source>
</evidence>
<dbReference type="GO" id="GO:0006935">
    <property type="term" value="P:chemotaxis"/>
    <property type="evidence" value="ECO:0007669"/>
    <property type="project" value="UniProtKB-KW"/>
</dbReference>
<feature type="region of interest" description="Disordered" evidence="6">
    <location>
        <begin position="616"/>
        <end position="685"/>
    </location>
</feature>
<dbReference type="Proteomes" id="UP000549882">
    <property type="component" value="Unassembled WGS sequence"/>
</dbReference>
<dbReference type="Gene3D" id="6.10.340.10">
    <property type="match status" value="1"/>
</dbReference>
<feature type="coiled-coil region" evidence="5">
    <location>
        <begin position="339"/>
        <end position="419"/>
    </location>
</feature>
<dbReference type="Pfam" id="PF00015">
    <property type="entry name" value="MCPsignal"/>
    <property type="match status" value="1"/>
</dbReference>
<keyword evidence="2" id="KW-0145">Chemotaxis</keyword>
<feature type="domain" description="HAMP" evidence="9">
    <location>
        <begin position="306"/>
        <end position="358"/>
    </location>
</feature>
<dbReference type="CDD" id="cd11386">
    <property type="entry name" value="MCP_signal"/>
    <property type="match status" value="1"/>
</dbReference>
<dbReference type="Pfam" id="PF00672">
    <property type="entry name" value="HAMP"/>
    <property type="match status" value="1"/>
</dbReference>
<dbReference type="Gene3D" id="1.10.287.950">
    <property type="entry name" value="Methyl-accepting chemotaxis protein"/>
    <property type="match status" value="1"/>
</dbReference>
<dbReference type="PANTHER" id="PTHR43531">
    <property type="entry name" value="PROTEIN ICFG"/>
    <property type="match status" value="1"/>
</dbReference>
<dbReference type="SMART" id="SM00304">
    <property type="entry name" value="HAMP"/>
    <property type="match status" value="2"/>
</dbReference>
<dbReference type="GO" id="GO:0005886">
    <property type="term" value="C:plasma membrane"/>
    <property type="evidence" value="ECO:0007669"/>
    <property type="project" value="TreeGrafter"/>
</dbReference>
<accession>A0A7W8XT11</accession>
<keyword evidence="5" id="KW-0175">Coiled coil</keyword>
<dbReference type="PROSITE" id="PS50885">
    <property type="entry name" value="HAMP"/>
    <property type="match status" value="2"/>
</dbReference>
<feature type="domain" description="HAMP" evidence="9">
    <location>
        <begin position="225"/>
        <end position="278"/>
    </location>
</feature>
<evidence type="ECO:0000256" key="3">
    <source>
        <dbReference type="ARBA" id="ARBA00029447"/>
    </source>
</evidence>
<evidence type="ECO:0000259" key="9">
    <source>
        <dbReference type="PROSITE" id="PS50885"/>
    </source>
</evidence>
<evidence type="ECO:0000256" key="2">
    <source>
        <dbReference type="ARBA" id="ARBA00022500"/>
    </source>
</evidence>
<evidence type="ECO:0000259" key="8">
    <source>
        <dbReference type="PROSITE" id="PS50111"/>
    </source>
</evidence>
<dbReference type="SUPFAM" id="SSF58104">
    <property type="entry name" value="Methyl-accepting chemotaxis protein (MCP) signaling domain"/>
    <property type="match status" value="1"/>
</dbReference>
<feature type="transmembrane region" description="Helical" evidence="7">
    <location>
        <begin position="27"/>
        <end position="46"/>
    </location>
</feature>
<dbReference type="GO" id="GO:0007165">
    <property type="term" value="P:signal transduction"/>
    <property type="evidence" value="ECO:0007669"/>
    <property type="project" value="UniProtKB-KW"/>
</dbReference>
<keyword evidence="7" id="KW-1133">Transmembrane helix</keyword>
<comment type="subcellular location">
    <subcellularLocation>
        <location evidence="1">Membrane</location>
    </subcellularLocation>
</comment>
<dbReference type="GO" id="GO:0004888">
    <property type="term" value="F:transmembrane signaling receptor activity"/>
    <property type="evidence" value="ECO:0007669"/>
    <property type="project" value="TreeGrafter"/>
</dbReference>
<dbReference type="InterPro" id="IPR051310">
    <property type="entry name" value="MCP_chemotaxis"/>
</dbReference>
<name>A0A7W8XT11_9HYPH</name>
<dbReference type="InterPro" id="IPR004089">
    <property type="entry name" value="MCPsignal_dom"/>
</dbReference>
<dbReference type="InterPro" id="IPR003660">
    <property type="entry name" value="HAMP_dom"/>
</dbReference>
<keyword evidence="7" id="KW-0812">Transmembrane</keyword>
<comment type="caution">
    <text evidence="10">The sequence shown here is derived from an EMBL/GenBank/DDBJ whole genome shotgun (WGS) entry which is preliminary data.</text>
</comment>
<feature type="domain" description="Methyl-accepting transducer" evidence="8">
    <location>
        <begin position="363"/>
        <end position="592"/>
    </location>
</feature>
<dbReference type="EMBL" id="JACHBI010000007">
    <property type="protein sequence ID" value="MBB5575047.1"/>
    <property type="molecule type" value="Genomic_DNA"/>
</dbReference>
<proteinExistence type="inferred from homology"/>
<dbReference type="CDD" id="cd06225">
    <property type="entry name" value="HAMP"/>
    <property type="match status" value="1"/>
</dbReference>
<sequence length="685" mass="73021">MARCRWCCAISFGRIVMFRNLKIKTKMLAVILFLGIISFAGLLYIVSEFRKADEVYSAFLDNEAVAATQGTRSSTSVLASVLQASMMLNFDPDSDVFKTVAAGKSRFAEAKDRLKQAEIQVPAQKAQIDVILAGIDELEALTNKMIDQRKSGDVKGATATMIAVSDKLTALVAKMQADNNELTDRMDKGADDVSAHVNTTINYTLAIFGTLTFLAIGLGLYVAQTEIATPLARLHRRMVTLTSGDTTSEIEGLDRRDEIGQMASAVSVFRDNAIERARLEAQAEADRNLSDSERAEREAQRVAEDAHLQQAVQALGDGLKRLADGDLVTHINTQFVAHLDQLRQDFNNSLIKLNEAMQAVGANARAINAGANEIRGSAEELSKRTEQQAAAVEETAAALEQITTTVKDAAKRAEEASQLVAHTRAGAERSGEIVRNAVSAMQQIEKSSSEIGNIIGVIDDIAFQTNLLALNAGVEAARAGEAGKGFAVVAQEVRELAQRSANAAKEIKSLITASSTHVQTGVDLVDETGKALDAIVSEVQEINRHVHAIAEASREQSAGLQEINTAVNAMDHGTQQNAAMVEESTASSQSLATEAASLTALLGQFRMTGTEGSYVASAAPSSHAPRISTRPAPRPAVAPVRAVEGTKARPAPSPARALGQKLMSAFGGNSQTVSAPPKDADWTEF</sequence>
<organism evidence="10 11">
    <name type="scientific">Rhizobium paranaense</name>
    <dbReference type="NCBI Taxonomy" id="1650438"/>
    <lineage>
        <taxon>Bacteria</taxon>
        <taxon>Pseudomonadati</taxon>
        <taxon>Pseudomonadota</taxon>
        <taxon>Alphaproteobacteria</taxon>
        <taxon>Hyphomicrobiales</taxon>
        <taxon>Rhizobiaceae</taxon>
        <taxon>Rhizobium/Agrobacterium group</taxon>
        <taxon>Rhizobium</taxon>
    </lineage>
</organism>
<protein>
    <submittedName>
        <fullName evidence="10">Methyl-accepting chemotaxis protein</fullName>
    </submittedName>
</protein>
<evidence type="ECO:0000313" key="11">
    <source>
        <dbReference type="Proteomes" id="UP000549882"/>
    </source>
</evidence>
<keyword evidence="11" id="KW-1185">Reference proteome</keyword>